<organism evidence="2 4">
    <name type="scientific">Punica granatum</name>
    <name type="common">Pomegranate</name>
    <dbReference type="NCBI Taxonomy" id="22663"/>
    <lineage>
        <taxon>Eukaryota</taxon>
        <taxon>Viridiplantae</taxon>
        <taxon>Streptophyta</taxon>
        <taxon>Embryophyta</taxon>
        <taxon>Tracheophyta</taxon>
        <taxon>Spermatophyta</taxon>
        <taxon>Magnoliopsida</taxon>
        <taxon>eudicotyledons</taxon>
        <taxon>Gunneridae</taxon>
        <taxon>Pentapetalae</taxon>
        <taxon>rosids</taxon>
        <taxon>malvids</taxon>
        <taxon>Myrtales</taxon>
        <taxon>Lythraceae</taxon>
        <taxon>Punica</taxon>
    </lineage>
</organism>
<dbReference type="InterPro" id="IPR017451">
    <property type="entry name" value="F-box-assoc_interact_dom"/>
</dbReference>
<dbReference type="SUPFAM" id="SSF81383">
    <property type="entry name" value="F-box domain"/>
    <property type="match status" value="1"/>
</dbReference>
<dbReference type="NCBIfam" id="TIGR01640">
    <property type="entry name" value="F_box_assoc_1"/>
    <property type="match status" value="1"/>
</dbReference>
<comment type="caution">
    <text evidence="2">The sequence shown here is derived from an EMBL/GenBank/DDBJ whole genome shotgun (WGS) entry which is preliminary data.</text>
</comment>
<reference evidence="3 5" key="3">
    <citation type="submission" date="2017-11" db="EMBL/GenBank/DDBJ databases">
        <title>De-novo sequencing of pomegranate (Punica granatum L.) genome.</title>
        <authorList>
            <person name="Akparov Z."/>
            <person name="Amiraslanov A."/>
            <person name="Hajiyeva S."/>
            <person name="Abbasov M."/>
            <person name="Kaur K."/>
            <person name="Hamwieh A."/>
            <person name="Solovyev V."/>
            <person name="Salamov A."/>
            <person name="Braich B."/>
            <person name="Kosarev P."/>
            <person name="Mahmoud A."/>
            <person name="Hajiyev E."/>
            <person name="Babayeva S."/>
            <person name="Izzatullayeva V."/>
            <person name="Mammadov A."/>
            <person name="Mammadov A."/>
            <person name="Sharifova S."/>
            <person name="Ojaghi J."/>
            <person name="Eynullazada K."/>
            <person name="Bayramov B."/>
            <person name="Abdulazimova A."/>
            <person name="Shahmuradov I."/>
        </authorList>
    </citation>
    <scope>NUCLEOTIDE SEQUENCE [LARGE SCALE GENOMIC DNA]</scope>
    <source>
        <strain evidence="3">AG2017</strain>
        <strain evidence="5">cv. AG2017</strain>
        <tissue evidence="3">Leaf</tissue>
    </source>
</reference>
<protein>
    <recommendedName>
        <fullName evidence="1">F-box domain-containing protein</fullName>
    </recommendedName>
</protein>
<dbReference type="Proteomes" id="UP000233551">
    <property type="component" value="Unassembled WGS sequence"/>
</dbReference>
<dbReference type="AlphaFoldDB" id="A0A218XQ46"/>
<dbReference type="EMBL" id="PGOL01004106">
    <property type="protein sequence ID" value="PKI38428.1"/>
    <property type="molecule type" value="Genomic_DNA"/>
</dbReference>
<dbReference type="InterPro" id="IPR055290">
    <property type="entry name" value="At3g26010-like"/>
</dbReference>
<reference evidence="2" key="2">
    <citation type="submission" date="2017-06" db="EMBL/GenBank/DDBJ databases">
        <title>The pomegranate genome and the genomics of punicalagin biosynthesis.</title>
        <authorList>
            <person name="Xu C."/>
        </authorList>
    </citation>
    <scope>NUCLEOTIDE SEQUENCE [LARGE SCALE GENOMIC DNA]</scope>
    <source>
        <tissue evidence="2">Fresh leaf</tissue>
    </source>
</reference>
<dbReference type="InterPro" id="IPR006527">
    <property type="entry name" value="F-box-assoc_dom_typ1"/>
</dbReference>
<evidence type="ECO:0000313" key="3">
    <source>
        <dbReference type="EMBL" id="PKI38428.1"/>
    </source>
</evidence>
<dbReference type="Pfam" id="PF00646">
    <property type="entry name" value="F-box"/>
    <property type="match status" value="1"/>
</dbReference>
<dbReference type="PANTHER" id="PTHR35546">
    <property type="entry name" value="F-BOX PROTEIN INTERACTION DOMAIN PROTEIN-RELATED"/>
    <property type="match status" value="1"/>
</dbReference>
<sequence>MKYQQNSGAPSPSSPAAEFISGNADLLEEILLRLPPKSLIKFKCVSKLWLFTVSSPQFCHRHARLHSSRRRPSGVLLRTNPNSIHSQYQFLPLDTDSPSGSSLNYVPHPAGIKVLQSCNGLLLCCGVKEIGHSRNYYVFNPTTNQHTLIPQLGNVSRSITVFGAGLAFDPSRSPHYKVVCVRSTETSVYHYQIELYSSEDRTWRLSGHPFVAPFDMVFDNGVFWNRAVHWISPSRSSLYFDVDKEQLRAMPRIPISRNCGTRRFRYFGQSNGNLHFFEIYGSQTTRFKVFEMERDYSQWFMKYEVELDSIVKEFPEIVQHYVDPGEMKYYYAFVMLLLVREGDDKDSSMLIHVPGKILSHNVADKSFKKLYEIPTNHNKGHGSLQYGWLDAYEFIESLAPI</sequence>
<name>A0A218XQ46_PUNGR</name>
<dbReference type="OrthoDB" id="605328at2759"/>
<keyword evidence="5" id="KW-1185">Reference proteome</keyword>
<dbReference type="InterPro" id="IPR036047">
    <property type="entry name" value="F-box-like_dom_sf"/>
</dbReference>
<feature type="domain" description="F-box" evidence="1">
    <location>
        <begin position="22"/>
        <end position="62"/>
    </location>
</feature>
<evidence type="ECO:0000259" key="1">
    <source>
        <dbReference type="SMART" id="SM00256"/>
    </source>
</evidence>
<evidence type="ECO:0000313" key="4">
    <source>
        <dbReference type="Proteomes" id="UP000197138"/>
    </source>
</evidence>
<evidence type="ECO:0000313" key="5">
    <source>
        <dbReference type="Proteomes" id="UP000233551"/>
    </source>
</evidence>
<accession>A0A218XQ46</accession>
<dbReference type="PANTHER" id="PTHR35546:SF115">
    <property type="entry name" value="F-BOX DOMAIN-CONTAINING PROTEIN"/>
    <property type="match status" value="1"/>
</dbReference>
<dbReference type="GeneID" id="116189575"/>
<dbReference type="STRING" id="22663.A0A218XQ46"/>
<proteinExistence type="predicted"/>
<dbReference type="InterPro" id="IPR001810">
    <property type="entry name" value="F-box_dom"/>
</dbReference>
<dbReference type="SMART" id="SM00256">
    <property type="entry name" value="FBOX"/>
    <property type="match status" value="1"/>
</dbReference>
<gene>
    <name evidence="2" type="ORF">CDL15_Pgr015944</name>
    <name evidence="3" type="ORF">CRG98_041208</name>
</gene>
<dbReference type="EMBL" id="MTKT01001080">
    <property type="protein sequence ID" value="OWM86908.1"/>
    <property type="molecule type" value="Genomic_DNA"/>
</dbReference>
<reference evidence="4" key="1">
    <citation type="journal article" date="2017" name="Plant J.">
        <title>The pomegranate (Punica granatum L.) genome and the genomics of punicalagin biosynthesis.</title>
        <authorList>
            <person name="Qin G."/>
            <person name="Xu C."/>
            <person name="Ming R."/>
            <person name="Tang H."/>
            <person name="Guyot R."/>
            <person name="Kramer E.M."/>
            <person name="Hu Y."/>
            <person name="Yi X."/>
            <person name="Qi Y."/>
            <person name="Xu X."/>
            <person name="Gao Z."/>
            <person name="Pan H."/>
            <person name="Jian J."/>
            <person name="Tian Y."/>
            <person name="Yue Z."/>
            <person name="Xu Y."/>
        </authorList>
    </citation>
    <scope>NUCLEOTIDE SEQUENCE [LARGE SCALE GENOMIC DNA]</scope>
    <source>
        <strain evidence="4">cv. Dabenzi</strain>
    </source>
</reference>
<dbReference type="Proteomes" id="UP000197138">
    <property type="component" value="Unassembled WGS sequence"/>
</dbReference>
<dbReference type="Pfam" id="PF07734">
    <property type="entry name" value="FBA_1"/>
    <property type="match status" value="1"/>
</dbReference>
<evidence type="ECO:0000313" key="2">
    <source>
        <dbReference type="EMBL" id="OWM86908.1"/>
    </source>
</evidence>